<keyword evidence="4" id="KW-1185">Reference proteome</keyword>
<dbReference type="EMBL" id="AWGB01000025">
    <property type="protein sequence ID" value="ESQ90281.1"/>
    <property type="molecule type" value="Genomic_DNA"/>
</dbReference>
<name>V4PPS8_9CAUL</name>
<dbReference type="Proteomes" id="UP000017837">
    <property type="component" value="Unassembled WGS sequence"/>
</dbReference>
<dbReference type="InterPro" id="IPR036188">
    <property type="entry name" value="FAD/NAD-bd_sf"/>
</dbReference>
<comment type="caution">
    <text evidence="3">The sequence shown here is derived from an EMBL/GenBank/DDBJ whole genome shotgun (WGS) entry which is preliminary data.</text>
</comment>
<dbReference type="InterPro" id="IPR033856">
    <property type="entry name" value="Trp_halogen"/>
</dbReference>
<evidence type="ECO:0000256" key="1">
    <source>
        <dbReference type="PIRSR" id="PIRSR011396-1"/>
    </source>
</evidence>
<feature type="binding site" evidence="2">
    <location>
        <position position="362"/>
    </location>
    <ligand>
        <name>FAD</name>
        <dbReference type="ChEBI" id="CHEBI:57692"/>
    </ligand>
</feature>
<sequence length="517" mass="57614">MTANTVIWKAMEMLMPAAPIKKIVILGGGTAGWLSAAMMARVLGRTVDITLVESDEIGIVGVGEATIPPLVNLLVFLGINEDDLLKHVQGTFKLGIEFHDWYEKGHSYGHMFGAPGNPLGVLPFHQYWLRQHQAGKAGSLWDYSLNALAAQQNRFGRLRTIPNTPNMEGMNYALHFDASLLARYVRGHCEKQGVIRREGKVSGVNLRGTDGFIESLTLQSGEVISGDFFLDCSGFQGLLIEGALKSGYEAWTEFLPCDRAWAVPCKAAGPLRPITRTRAHTAGWQWRIPLQHRTGNGHVFSSAFMEADAARDILMNNLDGEALAEPRLISFVTGRRKASWVKNCVSLGLASGFLEPLESTSIHLVQSALQRLAHMFPDTGFNQPEIDEYNRKTKREYELIRDFLVLHYKATKRDDSPFWNHCRTMAVPDSLATKIDYFRQHGRVMVEGDDLFKEANWVQVLIGQGVMPESFSPLALTVPDDSLADYMAHVRQIYDTLLPKIPSHADYIAQYCQAPKG</sequence>
<feature type="binding site" evidence="2">
    <location>
        <position position="93"/>
    </location>
    <ligand>
        <name>7-chloro-L-tryptophan</name>
        <dbReference type="ChEBI" id="CHEBI:58713"/>
    </ligand>
</feature>
<dbReference type="Gene3D" id="3.50.50.60">
    <property type="entry name" value="FAD/NAD(P)-binding domain"/>
    <property type="match status" value="1"/>
</dbReference>
<keyword evidence="2" id="KW-0274">FAD</keyword>
<feature type="active site" evidence="1">
    <location>
        <position position="93"/>
    </location>
</feature>
<feature type="binding site" evidence="2">
    <location>
        <position position="349"/>
    </location>
    <ligand>
        <name>FAD</name>
        <dbReference type="ChEBI" id="CHEBI:57692"/>
    </ligand>
</feature>
<dbReference type="PATRIC" id="fig|1121022.4.peg.2628"/>
<dbReference type="PIRSF" id="PIRSF011396">
    <property type="entry name" value="Trp_halogenase"/>
    <property type="match status" value="1"/>
</dbReference>
<gene>
    <name evidence="3" type="ORF">ABENE_12950</name>
</gene>
<dbReference type="PANTHER" id="PTHR43747">
    <property type="entry name" value="FAD-BINDING PROTEIN"/>
    <property type="match status" value="1"/>
</dbReference>
<evidence type="ECO:0008006" key="5">
    <source>
        <dbReference type="Google" id="ProtNLM"/>
    </source>
</evidence>
<dbReference type="STRING" id="1121022.GCA_000376105_03239"/>
<dbReference type="Pfam" id="PF04820">
    <property type="entry name" value="Trp_halogenase"/>
    <property type="match status" value="1"/>
</dbReference>
<accession>V4PPS8</accession>
<dbReference type="PANTHER" id="PTHR43747:SF4">
    <property type="entry name" value="FLAVIN-DEPENDENT TRYPTOPHAN HALOGENASE"/>
    <property type="match status" value="1"/>
</dbReference>
<feature type="binding site" evidence="2">
    <location>
        <position position="358"/>
    </location>
    <ligand>
        <name>L-tryptophan</name>
        <dbReference type="ChEBI" id="CHEBI:57912"/>
    </ligand>
</feature>
<feature type="binding site" evidence="2">
    <location>
        <begin position="28"/>
        <end position="31"/>
    </location>
    <ligand>
        <name>FAD</name>
        <dbReference type="ChEBI" id="CHEBI:57692"/>
    </ligand>
</feature>
<evidence type="ECO:0000313" key="4">
    <source>
        <dbReference type="Proteomes" id="UP000017837"/>
    </source>
</evidence>
<dbReference type="eggNOG" id="COG0665">
    <property type="taxonomic scope" value="Bacteria"/>
</dbReference>
<organism evidence="3 4">
    <name type="scientific">Asticcacaulis benevestitus DSM 16100 = ATCC BAA-896</name>
    <dbReference type="NCBI Taxonomy" id="1121022"/>
    <lineage>
        <taxon>Bacteria</taxon>
        <taxon>Pseudomonadati</taxon>
        <taxon>Pseudomonadota</taxon>
        <taxon>Alphaproteobacteria</taxon>
        <taxon>Caulobacterales</taxon>
        <taxon>Caulobacteraceae</taxon>
        <taxon>Asticcacaulis</taxon>
    </lineage>
</organism>
<proteinExistence type="predicted"/>
<keyword evidence="2" id="KW-0285">Flavoprotein</keyword>
<reference evidence="3 4" key="1">
    <citation type="journal article" date="2014" name="Nature">
        <title>Sequential evolution of bacterial morphology by co-option of a developmental regulator.</title>
        <authorList>
            <person name="Jiang C."/>
            <person name="Brown P.J."/>
            <person name="Ducret A."/>
            <person name="Brun Y.V."/>
        </authorList>
    </citation>
    <scope>NUCLEOTIDE SEQUENCE [LARGE SCALE GENOMIC DNA]</scope>
    <source>
        <strain evidence="3 4">DSM 16100</strain>
    </source>
</reference>
<evidence type="ECO:0000256" key="2">
    <source>
        <dbReference type="PIRSR" id="PIRSR011396-2"/>
    </source>
</evidence>
<dbReference type="GO" id="GO:0004497">
    <property type="term" value="F:monooxygenase activity"/>
    <property type="evidence" value="ECO:0007669"/>
    <property type="project" value="InterPro"/>
</dbReference>
<dbReference type="AlphaFoldDB" id="V4PPS8"/>
<dbReference type="InterPro" id="IPR006905">
    <property type="entry name" value="Flavin_halogenase"/>
</dbReference>
<feature type="binding site" evidence="2">
    <location>
        <position position="201"/>
    </location>
    <ligand>
        <name>FAD</name>
        <dbReference type="ChEBI" id="CHEBI:57692"/>
    </ligand>
</feature>
<protein>
    <recommendedName>
        <fullName evidence="5">Tryptophan halogenase</fullName>
    </recommendedName>
</protein>
<dbReference type="GO" id="GO:0000166">
    <property type="term" value="F:nucleotide binding"/>
    <property type="evidence" value="ECO:0007669"/>
    <property type="project" value="UniProtKB-KW"/>
</dbReference>
<dbReference type="SUPFAM" id="SSF51905">
    <property type="entry name" value="FAD/NAD(P)-binding domain"/>
    <property type="match status" value="1"/>
</dbReference>
<dbReference type="InterPro" id="IPR050816">
    <property type="entry name" value="Flavin-dep_Halogenase_NPB"/>
</dbReference>
<keyword evidence="2" id="KW-0547">Nucleotide-binding</keyword>
<evidence type="ECO:0000313" key="3">
    <source>
        <dbReference type="EMBL" id="ESQ90281.1"/>
    </source>
</evidence>